<dbReference type="InterPro" id="IPR019429">
    <property type="entry name" value="7TM_GPCR_serpentine_rcpt_Sri"/>
</dbReference>
<dbReference type="Pfam" id="PF10318">
    <property type="entry name" value="7TM_GPCR_Srh"/>
    <property type="match status" value="2"/>
</dbReference>
<dbReference type="InterPro" id="IPR053220">
    <property type="entry name" value="Nematode_rcpt-like_serp_H"/>
</dbReference>
<dbReference type="EnsemblMetazoa" id="PPA41766.1">
    <property type="protein sequence ID" value="PPA41766.1"/>
    <property type="gene ID" value="WBGene00280135"/>
</dbReference>
<proteinExistence type="predicted"/>
<dbReference type="Proteomes" id="UP000005239">
    <property type="component" value="Unassembled WGS sequence"/>
</dbReference>
<organism evidence="1 2">
    <name type="scientific">Pristionchus pacificus</name>
    <name type="common">Parasitic nematode worm</name>
    <dbReference type="NCBI Taxonomy" id="54126"/>
    <lineage>
        <taxon>Eukaryota</taxon>
        <taxon>Metazoa</taxon>
        <taxon>Ecdysozoa</taxon>
        <taxon>Nematoda</taxon>
        <taxon>Chromadorea</taxon>
        <taxon>Rhabditida</taxon>
        <taxon>Rhabditina</taxon>
        <taxon>Diplogasteromorpha</taxon>
        <taxon>Diplogasteroidea</taxon>
        <taxon>Neodiplogasteridae</taxon>
        <taxon>Pristionchus</taxon>
    </lineage>
</organism>
<reference evidence="2" key="1">
    <citation type="journal article" date="2008" name="Nat. Genet.">
        <title>The Pristionchus pacificus genome provides a unique perspective on nematode lifestyle and parasitism.</title>
        <authorList>
            <person name="Dieterich C."/>
            <person name="Clifton S.W."/>
            <person name="Schuster L.N."/>
            <person name="Chinwalla A."/>
            <person name="Delehaunty K."/>
            <person name="Dinkelacker I."/>
            <person name="Fulton L."/>
            <person name="Fulton R."/>
            <person name="Godfrey J."/>
            <person name="Minx P."/>
            <person name="Mitreva M."/>
            <person name="Roeseler W."/>
            <person name="Tian H."/>
            <person name="Witte H."/>
            <person name="Yang S.P."/>
            <person name="Wilson R.K."/>
            <person name="Sommer R.J."/>
        </authorList>
    </citation>
    <scope>NUCLEOTIDE SEQUENCE [LARGE SCALE GENOMIC DNA]</scope>
    <source>
        <strain evidence="2">PS312</strain>
    </source>
</reference>
<reference evidence="1" key="2">
    <citation type="submission" date="2022-06" db="UniProtKB">
        <authorList>
            <consortium name="EnsemblMetazoa"/>
        </authorList>
    </citation>
    <scope>IDENTIFICATION</scope>
    <source>
        <strain evidence="1">PS312</strain>
    </source>
</reference>
<dbReference type="PANTHER" id="PTHR22941:SF26">
    <property type="entry name" value="SERPENTINE RECEPTOR, CLASS H"/>
    <property type="match status" value="1"/>
</dbReference>
<dbReference type="PANTHER" id="PTHR22941">
    <property type="entry name" value="SERPENTINE RECEPTOR"/>
    <property type="match status" value="1"/>
</dbReference>
<gene>
    <name evidence="1" type="primary">WBGene00280135</name>
</gene>
<evidence type="ECO:0000313" key="2">
    <source>
        <dbReference type="Proteomes" id="UP000005239"/>
    </source>
</evidence>
<accession>A0A8R1V191</accession>
<dbReference type="InterPro" id="IPR019422">
    <property type="entry name" value="7TM_GPCR_serpentine_rcpt_Srh"/>
</dbReference>
<sequence>MNIFISLEAQNQVFAYCHIMFAIAFLLNVIGLVFLFKITPPKQAVIRKYLILIQVMVNLILIDVTFDVGLCPIFLFPAPAGYALGLLMAVGVSAHTGYSLVLLFYVWMGTAIAACIIFRHQTLLPQGSFLKVPKNHLQFGQIFSTLVISTFYIAYAFSANDSKDIERILFEAKQLQLFQSKHNLSWIRDRNVSYYITERTTTLNYGILIGISIMLSSAWMSVSLFAHMLMILQKDRVKRSPQSIILIRRSVLNLFCQLVVPITFFLIPACSILFGVAIENLMSFVFAIALSLDIIGMIFLIKITPPKQAVVRNYLILVQASLILIDINFDVGVCPIFLFPAPAGFASGVLMKIGFSAHLGFSLILLFYVWMGLAINACIRFRHQTLVPVGSIFKLRKELVPITNIIVLILLSAFYVVYAFSGDDATTVDRFIMILGIYGWPYMFAHMFIILQKERAKRSPQSIKLIRRSLLNLFCQLIVPILFFGIPANVILLGVAFPNILSFETSFGLFFLFPWHSVGHNVILLSVTTTYRIRIASFYKTLLKVNQHAKLKQVVPR</sequence>
<keyword evidence="2" id="KW-1185">Reference proteome</keyword>
<protein>
    <submittedName>
        <fullName evidence="1">G protein-coupled receptor</fullName>
    </submittedName>
</protein>
<dbReference type="OrthoDB" id="5835759at2759"/>
<evidence type="ECO:0000313" key="1">
    <source>
        <dbReference type="EnsemblMetazoa" id="PPA41766.1"/>
    </source>
</evidence>
<name>A0A2A6CPG6_PRIPA</name>
<accession>A0A2A6CPG6</accession>
<dbReference type="AlphaFoldDB" id="A0A2A6CPG6"/>
<dbReference type="Pfam" id="PF10327">
    <property type="entry name" value="7TM_GPCR_Sri"/>
    <property type="match status" value="1"/>
</dbReference>